<keyword evidence="4" id="KW-1185">Reference proteome</keyword>
<evidence type="ECO:0000313" key="2">
    <source>
        <dbReference type="EMBL" id="MEB3040307.1"/>
    </source>
</evidence>
<evidence type="ECO:0000313" key="3">
    <source>
        <dbReference type="Proteomes" id="UP000217250"/>
    </source>
</evidence>
<reference evidence="1" key="1">
    <citation type="journal article" date="2017" name="Genome Announc.">
        <title>Twelve Complete Reference Genomes of Clinical Isolates in the Capnocytophaga Genus.</title>
        <authorList>
            <person name="Villarma A."/>
            <person name="Gulvik C.A."/>
            <person name="Rowe L.A."/>
            <person name="Sheth M."/>
            <person name="Juieng P."/>
            <person name="Nicholson A.C."/>
            <person name="Loparev V.N."/>
            <person name="McQuiston J.R."/>
        </authorList>
    </citation>
    <scope>NUCLEOTIDE SEQUENCE</scope>
    <source>
        <strain evidence="1">H1496</strain>
    </source>
</reference>
<reference evidence="2 4" key="3">
    <citation type="submission" date="2023-12" db="EMBL/GenBank/DDBJ databases">
        <title>Genomic sequences of Capnocytophaga and Parvimonas strains.</title>
        <authorList>
            <person name="Watt R.M."/>
            <person name="Wang M."/>
            <person name="Yang T."/>
            <person name="Tong W.M."/>
        </authorList>
    </citation>
    <scope>NUCLEOTIDE SEQUENCE [LARGE SCALE GENOMIC DNA]</scope>
    <source>
        <strain evidence="2 4">CCUG 13156</strain>
    </source>
</reference>
<evidence type="ECO:0000313" key="1">
    <source>
        <dbReference type="EMBL" id="ATA86149.1"/>
    </source>
</evidence>
<name>A0A250FLX0_9FLAO</name>
<protein>
    <submittedName>
        <fullName evidence="2">SUKH-3 domain-containing protein</fullName>
    </submittedName>
</protein>
<dbReference type="KEGG" id="cgh:CGC50_02670"/>
<sequence>MITNRLKKLLLENNIAIDYKISPTEFSAKKDFIINLYRSKGYEPINDSLILFLGYFLNKSFSARGNYIDFTLEKVLTSNNKGHYSYIESSFDLKNLIPFAMVYDDYYTLVIGEDNRVYAEGFELLLYGSDPFEALENLLQGTPIEIFKL</sequence>
<dbReference type="GeneID" id="84807461"/>
<dbReference type="RefSeq" id="WP_095909564.1">
    <property type="nucleotide sequence ID" value="NZ_CP022386.1"/>
</dbReference>
<organism evidence="1 3">
    <name type="scientific">Capnocytophaga gingivalis</name>
    <dbReference type="NCBI Taxonomy" id="1017"/>
    <lineage>
        <taxon>Bacteria</taxon>
        <taxon>Pseudomonadati</taxon>
        <taxon>Bacteroidota</taxon>
        <taxon>Flavobacteriia</taxon>
        <taxon>Flavobacteriales</taxon>
        <taxon>Flavobacteriaceae</taxon>
        <taxon>Capnocytophaga</taxon>
    </lineage>
</organism>
<dbReference type="AlphaFoldDB" id="A0A250FLX0"/>
<dbReference type="EMBL" id="JAYKBV010000007">
    <property type="protein sequence ID" value="MEB3040307.1"/>
    <property type="molecule type" value="Genomic_DNA"/>
</dbReference>
<proteinExistence type="predicted"/>
<gene>
    <name evidence="1" type="ORF">CGC50_02670</name>
    <name evidence="2" type="ORF">VJJ49_06320</name>
</gene>
<dbReference type="Proteomes" id="UP000217250">
    <property type="component" value="Chromosome"/>
</dbReference>
<accession>A0A250FLX0</accession>
<dbReference type="Proteomes" id="UP001324270">
    <property type="component" value="Unassembled WGS sequence"/>
</dbReference>
<reference evidence="3" key="2">
    <citation type="submission" date="2017-06" db="EMBL/GenBank/DDBJ databases">
        <title>Capnocytophaga spp. assemblies.</title>
        <authorList>
            <person name="Gulvik C.A."/>
        </authorList>
    </citation>
    <scope>NUCLEOTIDE SEQUENCE [LARGE SCALE GENOMIC DNA]</scope>
    <source>
        <strain evidence="3">H1496</strain>
    </source>
</reference>
<evidence type="ECO:0000313" key="4">
    <source>
        <dbReference type="Proteomes" id="UP001324270"/>
    </source>
</evidence>
<dbReference type="EMBL" id="CP022386">
    <property type="protein sequence ID" value="ATA86149.1"/>
    <property type="molecule type" value="Genomic_DNA"/>
</dbReference>
<dbReference type="OrthoDB" id="1148446at2"/>